<dbReference type="GO" id="GO:0016787">
    <property type="term" value="F:hydrolase activity"/>
    <property type="evidence" value="ECO:0007669"/>
    <property type="project" value="UniProtKB-KW"/>
</dbReference>
<dbReference type="SUPFAM" id="SSF53474">
    <property type="entry name" value="alpha/beta-Hydrolases"/>
    <property type="match status" value="1"/>
</dbReference>
<dbReference type="Pfam" id="PF05728">
    <property type="entry name" value="UPF0227"/>
    <property type="match status" value="1"/>
</dbReference>
<evidence type="ECO:0000256" key="1">
    <source>
        <dbReference type="ARBA" id="ARBA00022801"/>
    </source>
</evidence>
<dbReference type="InterPro" id="IPR008886">
    <property type="entry name" value="UPF0227/Esterase_YqiA"/>
</dbReference>
<keyword evidence="1 2" id="KW-0378">Hydrolase</keyword>
<proteinExistence type="predicted"/>
<dbReference type="InterPro" id="IPR029058">
    <property type="entry name" value="AB_hydrolase_fold"/>
</dbReference>
<dbReference type="PANTHER" id="PTHR16138">
    <property type="entry name" value="MYCOPHENOLIC ACID ACYL-GLUCURONIDE ESTERASE, MITOCHONDRIAL"/>
    <property type="match status" value="1"/>
</dbReference>
<evidence type="ECO:0000313" key="3">
    <source>
        <dbReference type="Proteomes" id="UP001600165"/>
    </source>
</evidence>
<keyword evidence="3" id="KW-1185">Reference proteome</keyword>
<evidence type="ECO:0000313" key="2">
    <source>
        <dbReference type="EMBL" id="MFE4107786.1"/>
    </source>
</evidence>
<sequence length="220" mass="24419">MGSPPTYLYLHGFASGPGSQKAQFLRSRFLALGLTLHIPDLNQGGFSELTLTRQINQTLALLTHSEQVVLIGSSLGGFTAALLAEQPALAQKLQKLVLLAPAFDFLAHWLPRLGSDSLAHWQQADYLNVYHYGEQRFLPLKYAFVTDAQQYAAQPSNPAIPTLILHGRHDDTIPLQASRQYASNRPWVRLHELNSDHSLTDVQAEIWQVMQAFLALAEPA</sequence>
<reference evidence="2 3" key="1">
    <citation type="submission" date="2024-10" db="EMBL/GenBank/DDBJ databases">
        <authorList>
            <person name="Ratan Roy A."/>
            <person name="Morales Sandoval P.H."/>
            <person name="De Los Santos Villalobos S."/>
            <person name="Chakraborty S."/>
            <person name="Mukherjee J."/>
        </authorList>
    </citation>
    <scope>NUCLEOTIDE SEQUENCE [LARGE SCALE GENOMIC DNA]</scope>
    <source>
        <strain evidence="2 3">S1</strain>
    </source>
</reference>
<comment type="caution">
    <text evidence="2">The sequence shown here is derived from an EMBL/GenBank/DDBJ whole genome shotgun (WGS) entry which is preliminary data.</text>
</comment>
<name>A0ABW6IHU3_9CYAN</name>
<dbReference type="Proteomes" id="UP001600165">
    <property type="component" value="Unassembled WGS sequence"/>
</dbReference>
<organism evidence="2 3">
    <name type="scientific">Almyronema epifaneia S1</name>
    <dbReference type="NCBI Taxonomy" id="2991925"/>
    <lineage>
        <taxon>Bacteria</taxon>
        <taxon>Bacillati</taxon>
        <taxon>Cyanobacteriota</taxon>
        <taxon>Cyanophyceae</taxon>
        <taxon>Nodosilineales</taxon>
        <taxon>Nodosilineaceae</taxon>
        <taxon>Almyronema</taxon>
        <taxon>Almyronema epifaneia</taxon>
    </lineage>
</organism>
<protein>
    <submittedName>
        <fullName evidence="2">YqiA/YcfP family alpha/beta fold hydrolase</fullName>
    </submittedName>
</protein>
<accession>A0ABW6IHU3</accession>
<gene>
    <name evidence="2" type="ORF">ACFVKH_15975</name>
</gene>
<dbReference type="PANTHER" id="PTHR16138:SF7">
    <property type="entry name" value="PALMITOYL-PROTEIN THIOESTERASE ABHD10, MITOCHONDRIAL"/>
    <property type="match status" value="1"/>
</dbReference>
<dbReference type="InterPro" id="IPR052382">
    <property type="entry name" value="ABHD10_acyl-thioesterase"/>
</dbReference>
<dbReference type="Gene3D" id="3.40.50.1820">
    <property type="entry name" value="alpha/beta hydrolase"/>
    <property type="match status" value="1"/>
</dbReference>
<dbReference type="RefSeq" id="WP_377966836.1">
    <property type="nucleotide sequence ID" value="NZ_JBHZOL010000093.1"/>
</dbReference>
<dbReference type="EMBL" id="JBHZOL010000093">
    <property type="protein sequence ID" value="MFE4107786.1"/>
    <property type="molecule type" value="Genomic_DNA"/>
</dbReference>